<dbReference type="PANTHER" id="PTHR30204">
    <property type="entry name" value="REDOX-CYCLING DRUG-SENSING TRANSCRIPTIONAL ACTIVATOR SOXR"/>
    <property type="match status" value="1"/>
</dbReference>
<gene>
    <name evidence="4" type="ORF">SAMN02745244_01212</name>
</gene>
<dbReference type="Proteomes" id="UP000184512">
    <property type="component" value="Unassembled WGS sequence"/>
</dbReference>
<dbReference type="InterPro" id="IPR047057">
    <property type="entry name" value="MerR_fam"/>
</dbReference>
<dbReference type="EMBL" id="FQZG01000017">
    <property type="protein sequence ID" value="SHI85729.1"/>
    <property type="molecule type" value="Genomic_DNA"/>
</dbReference>
<feature type="domain" description="HTH merR-type" evidence="3">
    <location>
        <begin position="14"/>
        <end position="82"/>
    </location>
</feature>
<accession>A0A1M6EJY6</accession>
<dbReference type="RefSeq" id="WP_073186639.1">
    <property type="nucleotide sequence ID" value="NZ_FQZG01000017.1"/>
</dbReference>
<dbReference type="SUPFAM" id="SSF46955">
    <property type="entry name" value="Putative DNA-binding domain"/>
    <property type="match status" value="1"/>
</dbReference>
<dbReference type="GO" id="GO:0003677">
    <property type="term" value="F:DNA binding"/>
    <property type="evidence" value="ECO:0007669"/>
    <property type="project" value="UniProtKB-KW"/>
</dbReference>
<dbReference type="InterPro" id="IPR009061">
    <property type="entry name" value="DNA-bd_dom_put_sf"/>
</dbReference>
<dbReference type="GO" id="GO:0003700">
    <property type="term" value="F:DNA-binding transcription factor activity"/>
    <property type="evidence" value="ECO:0007669"/>
    <property type="project" value="InterPro"/>
</dbReference>
<feature type="coiled-coil region" evidence="2">
    <location>
        <begin position="79"/>
        <end position="106"/>
    </location>
</feature>
<reference evidence="5" key="1">
    <citation type="submission" date="2016-11" db="EMBL/GenBank/DDBJ databases">
        <authorList>
            <person name="Varghese N."/>
            <person name="Submissions S."/>
        </authorList>
    </citation>
    <scope>NUCLEOTIDE SEQUENCE [LARGE SCALE GENOMIC DNA]</scope>
    <source>
        <strain evidence="5">DSM 12906</strain>
    </source>
</reference>
<evidence type="ECO:0000313" key="4">
    <source>
        <dbReference type="EMBL" id="SHI85729.1"/>
    </source>
</evidence>
<keyword evidence="5" id="KW-1185">Reference proteome</keyword>
<dbReference type="NCBIfam" id="NF047375">
    <property type="entry name" value="HeatShock_HspR"/>
    <property type="match status" value="1"/>
</dbReference>
<evidence type="ECO:0000259" key="3">
    <source>
        <dbReference type="PROSITE" id="PS50937"/>
    </source>
</evidence>
<dbReference type="Pfam" id="PF13411">
    <property type="entry name" value="MerR_1"/>
    <property type="match status" value="1"/>
</dbReference>
<evidence type="ECO:0000256" key="2">
    <source>
        <dbReference type="SAM" id="Coils"/>
    </source>
</evidence>
<dbReference type="InterPro" id="IPR000551">
    <property type="entry name" value="MerR-type_HTH_dom"/>
</dbReference>
<proteinExistence type="predicted"/>
<dbReference type="STRING" id="1123357.SAMN02745244_01212"/>
<keyword evidence="4" id="KW-0346">Stress response</keyword>
<dbReference type="Gene3D" id="1.10.1660.10">
    <property type="match status" value="1"/>
</dbReference>
<dbReference type="OrthoDB" id="5345718at2"/>
<dbReference type="AlphaFoldDB" id="A0A1M6EJY6"/>
<keyword evidence="1" id="KW-0238">DNA-binding</keyword>
<sequence>MSQHLQPFDPDAAVFPVSVAASLADMHAQTLRGYDRLGLVVPQRAAGRGRRYSLRDIARLRHVQSLSQQGINLEGVSRILALEAEVDQLNQQVDRLAEVVRRLQTDEATSRVFTAEVSGAVQAGRFQTRTLRALPASPEVT</sequence>
<dbReference type="PANTHER" id="PTHR30204:SF58">
    <property type="entry name" value="HTH-TYPE TRANSCRIPTIONAL REGULATOR YFMP"/>
    <property type="match status" value="1"/>
</dbReference>
<keyword evidence="2" id="KW-0175">Coiled coil</keyword>
<protein>
    <submittedName>
        <fullName evidence="4">MerR family transcriptional regulator, heat shock protein HspR</fullName>
    </submittedName>
</protein>
<name>A0A1M6EJY6_9ACTN</name>
<dbReference type="PROSITE" id="PS50937">
    <property type="entry name" value="HTH_MERR_2"/>
    <property type="match status" value="1"/>
</dbReference>
<evidence type="ECO:0000313" key="5">
    <source>
        <dbReference type="Proteomes" id="UP000184512"/>
    </source>
</evidence>
<dbReference type="SMART" id="SM00422">
    <property type="entry name" value="HTH_MERR"/>
    <property type="match status" value="1"/>
</dbReference>
<organism evidence="4 5">
    <name type="scientific">Tessaracoccus bendigoensis DSM 12906</name>
    <dbReference type="NCBI Taxonomy" id="1123357"/>
    <lineage>
        <taxon>Bacteria</taxon>
        <taxon>Bacillati</taxon>
        <taxon>Actinomycetota</taxon>
        <taxon>Actinomycetes</taxon>
        <taxon>Propionibacteriales</taxon>
        <taxon>Propionibacteriaceae</taxon>
        <taxon>Tessaracoccus</taxon>
    </lineage>
</organism>
<evidence type="ECO:0000256" key="1">
    <source>
        <dbReference type="ARBA" id="ARBA00023125"/>
    </source>
</evidence>